<evidence type="ECO:0000313" key="2">
    <source>
        <dbReference type="Proteomes" id="UP000245207"/>
    </source>
</evidence>
<name>A0A2U1LUT8_ARTAN</name>
<dbReference type="InterPro" id="IPR032567">
    <property type="entry name" value="RTL1-rel"/>
</dbReference>
<dbReference type="InterPro" id="IPR021109">
    <property type="entry name" value="Peptidase_aspartic_dom_sf"/>
</dbReference>
<sequence length="220" mass="24074">MANGATSIKTMKEEKVEIPKPKARDYPMMTKEANYLPEVITCTILTNLFPDRVLYDSGESVSFLSYDFIKRLSTPLNRLPKLLEVKIADNKEVTVSHVLCGVDIEIDDNIFKIDLIPILLGEFDIVIGMDWLGKHNAAILRSQKIIQLKNSRGREFSIYGEKEKDVSSGVWSGVWFSVVGSEMFTPTSGSLGSGPKGPPSSVVTGTVVGASSAMASSLRV</sequence>
<dbReference type="Gene3D" id="2.40.70.10">
    <property type="entry name" value="Acid Proteases"/>
    <property type="match status" value="1"/>
</dbReference>
<dbReference type="OrthoDB" id="1751327at2759"/>
<keyword evidence="1" id="KW-0808">Transferase</keyword>
<keyword evidence="1" id="KW-0548">Nucleotidyltransferase</keyword>
<dbReference type="GO" id="GO:0003964">
    <property type="term" value="F:RNA-directed DNA polymerase activity"/>
    <property type="evidence" value="ECO:0007669"/>
    <property type="project" value="UniProtKB-KW"/>
</dbReference>
<reference evidence="1 2" key="1">
    <citation type="journal article" date="2018" name="Mol. Plant">
        <title>The genome of Artemisia annua provides insight into the evolution of Asteraceae family and artemisinin biosynthesis.</title>
        <authorList>
            <person name="Shen Q."/>
            <person name="Zhang L."/>
            <person name="Liao Z."/>
            <person name="Wang S."/>
            <person name="Yan T."/>
            <person name="Shi P."/>
            <person name="Liu M."/>
            <person name="Fu X."/>
            <person name="Pan Q."/>
            <person name="Wang Y."/>
            <person name="Lv Z."/>
            <person name="Lu X."/>
            <person name="Zhang F."/>
            <person name="Jiang W."/>
            <person name="Ma Y."/>
            <person name="Chen M."/>
            <person name="Hao X."/>
            <person name="Li L."/>
            <person name="Tang Y."/>
            <person name="Lv G."/>
            <person name="Zhou Y."/>
            <person name="Sun X."/>
            <person name="Brodelius P.E."/>
            <person name="Rose J.K.C."/>
            <person name="Tang K."/>
        </authorList>
    </citation>
    <scope>NUCLEOTIDE SEQUENCE [LARGE SCALE GENOMIC DNA]</scope>
    <source>
        <strain evidence="2">cv. Huhao1</strain>
        <tissue evidence="1">Leaf</tissue>
    </source>
</reference>
<organism evidence="1 2">
    <name type="scientific">Artemisia annua</name>
    <name type="common">Sweet wormwood</name>
    <dbReference type="NCBI Taxonomy" id="35608"/>
    <lineage>
        <taxon>Eukaryota</taxon>
        <taxon>Viridiplantae</taxon>
        <taxon>Streptophyta</taxon>
        <taxon>Embryophyta</taxon>
        <taxon>Tracheophyta</taxon>
        <taxon>Spermatophyta</taxon>
        <taxon>Magnoliopsida</taxon>
        <taxon>eudicotyledons</taxon>
        <taxon>Gunneridae</taxon>
        <taxon>Pentapetalae</taxon>
        <taxon>asterids</taxon>
        <taxon>campanulids</taxon>
        <taxon>Asterales</taxon>
        <taxon>Asteraceae</taxon>
        <taxon>Asteroideae</taxon>
        <taxon>Anthemideae</taxon>
        <taxon>Artemisiinae</taxon>
        <taxon>Artemisia</taxon>
    </lineage>
</organism>
<gene>
    <name evidence="1" type="ORF">CTI12_AA451240</name>
</gene>
<dbReference type="PANTHER" id="PTHR15503">
    <property type="entry name" value="LDOC1 RELATED"/>
    <property type="match status" value="1"/>
</dbReference>
<dbReference type="CDD" id="cd00303">
    <property type="entry name" value="retropepsin_like"/>
    <property type="match status" value="1"/>
</dbReference>
<dbReference type="EMBL" id="PKPP01007661">
    <property type="protein sequence ID" value="PWA52765.1"/>
    <property type="molecule type" value="Genomic_DNA"/>
</dbReference>
<evidence type="ECO:0000313" key="1">
    <source>
        <dbReference type="EMBL" id="PWA52765.1"/>
    </source>
</evidence>
<comment type="caution">
    <text evidence="1">The sequence shown here is derived from an EMBL/GenBank/DDBJ whole genome shotgun (WGS) entry which is preliminary data.</text>
</comment>
<dbReference type="SUPFAM" id="SSF50630">
    <property type="entry name" value="Acid proteases"/>
    <property type="match status" value="1"/>
</dbReference>
<dbReference type="AlphaFoldDB" id="A0A2U1LUT8"/>
<dbReference type="PANTHER" id="PTHR15503:SF42">
    <property type="entry name" value="ZINC FINGER, CCHC-TYPE, RETROTRANSPOSON GAG DOMAIN, ASPARTIC PEPTIDASE DOMAIN PROTEIN-RELATED"/>
    <property type="match status" value="1"/>
</dbReference>
<accession>A0A2U1LUT8</accession>
<dbReference type="Pfam" id="PF08284">
    <property type="entry name" value="RVP_2"/>
    <property type="match status" value="1"/>
</dbReference>
<keyword evidence="1" id="KW-0695">RNA-directed DNA polymerase</keyword>
<dbReference type="Proteomes" id="UP000245207">
    <property type="component" value="Unassembled WGS sequence"/>
</dbReference>
<proteinExistence type="predicted"/>
<protein>
    <submittedName>
        <fullName evidence="1">Reverse transcriptase domain-containing protein</fullName>
    </submittedName>
</protein>
<keyword evidence="2" id="KW-1185">Reference proteome</keyword>